<feature type="domain" description="PH" evidence="23">
    <location>
        <begin position="1066"/>
        <end position="1185"/>
    </location>
</feature>
<name>A0AAV2KBY3_KNICA</name>
<keyword evidence="9" id="KW-0808">Transferase</keyword>
<keyword evidence="16 21" id="KW-0175">Coiled coil</keyword>
<keyword evidence="7" id="KW-0723">Serine/threonine-protein kinase</keyword>
<dbReference type="Gene3D" id="3.30.200.20">
    <property type="entry name" value="Phosphorylase Kinase, domain 1"/>
    <property type="match status" value="1"/>
</dbReference>
<feature type="compositionally biased region" description="Pro residues" evidence="22">
    <location>
        <begin position="981"/>
        <end position="990"/>
    </location>
</feature>
<evidence type="ECO:0000256" key="19">
    <source>
        <dbReference type="ARBA" id="ARBA00048679"/>
    </source>
</evidence>
<evidence type="ECO:0000256" key="22">
    <source>
        <dbReference type="SAM" id="MobiDB-lite"/>
    </source>
</evidence>
<feature type="region of interest" description="Disordered" evidence="22">
    <location>
        <begin position="949"/>
        <end position="1009"/>
    </location>
</feature>
<dbReference type="InterPro" id="IPR050839">
    <property type="entry name" value="Rho-assoc_Ser/Thr_Kinase"/>
</dbReference>
<dbReference type="InterPro" id="IPR017892">
    <property type="entry name" value="Pkinase_C"/>
</dbReference>
<evidence type="ECO:0000256" key="21">
    <source>
        <dbReference type="SAM" id="Coils"/>
    </source>
</evidence>
<dbReference type="PROSITE" id="PS00108">
    <property type="entry name" value="PROTEIN_KINASE_ST"/>
    <property type="match status" value="1"/>
</dbReference>
<dbReference type="PROSITE" id="PS50003">
    <property type="entry name" value="PH_DOMAIN"/>
    <property type="match status" value="1"/>
</dbReference>
<dbReference type="Gene3D" id="2.30.29.30">
    <property type="entry name" value="Pleckstrin-homology domain (PH domain)/Phosphotyrosine-binding domain (PTB)"/>
    <property type="match status" value="1"/>
</dbReference>
<keyword evidence="17" id="KW-0966">Cell projection</keyword>
<dbReference type="Pfam" id="PF08826">
    <property type="entry name" value="DMPK_coil"/>
    <property type="match status" value="1"/>
</dbReference>
<evidence type="ECO:0000313" key="30">
    <source>
        <dbReference type="Proteomes" id="UP001497482"/>
    </source>
</evidence>
<evidence type="ECO:0000256" key="18">
    <source>
        <dbReference type="ARBA" id="ARBA00047899"/>
    </source>
</evidence>
<dbReference type="SMART" id="SM00233">
    <property type="entry name" value="PH"/>
    <property type="match status" value="1"/>
</dbReference>
<evidence type="ECO:0000259" key="27">
    <source>
        <dbReference type="PROSITE" id="PS50219"/>
    </source>
</evidence>
<evidence type="ECO:0000259" key="23">
    <source>
        <dbReference type="PROSITE" id="PS50003"/>
    </source>
</evidence>
<dbReference type="Pfam" id="PF00069">
    <property type="entry name" value="Pkinase"/>
    <property type="match status" value="1"/>
</dbReference>
<keyword evidence="12" id="KW-0863">Zinc-finger</keyword>
<feature type="compositionally biased region" description="Low complexity" evidence="22">
    <location>
        <begin position="1638"/>
        <end position="1647"/>
    </location>
</feature>
<feature type="region of interest" description="Disordered" evidence="22">
    <location>
        <begin position="1591"/>
        <end position="1665"/>
    </location>
</feature>
<evidence type="ECO:0000256" key="1">
    <source>
        <dbReference type="ARBA" id="ARBA00001946"/>
    </source>
</evidence>
<dbReference type="PROSITE" id="PS50219">
    <property type="entry name" value="CNH"/>
    <property type="match status" value="1"/>
</dbReference>
<dbReference type="InterPro" id="IPR008271">
    <property type="entry name" value="Ser/Thr_kinase_AS"/>
</dbReference>
<dbReference type="Gene3D" id="3.30.60.20">
    <property type="match status" value="1"/>
</dbReference>
<dbReference type="InterPro" id="IPR046349">
    <property type="entry name" value="C1-like_sf"/>
</dbReference>
<evidence type="ECO:0000256" key="7">
    <source>
        <dbReference type="ARBA" id="ARBA00022527"/>
    </source>
</evidence>
<dbReference type="GO" id="GO:0031032">
    <property type="term" value="P:actomyosin structure organization"/>
    <property type="evidence" value="ECO:0007669"/>
    <property type="project" value="TreeGrafter"/>
</dbReference>
<dbReference type="PROSITE" id="PS00479">
    <property type="entry name" value="ZF_DAG_PE_1"/>
    <property type="match status" value="1"/>
</dbReference>
<comment type="subcellular location">
    <subcellularLocation>
        <location evidence="3">Cell projection</location>
        <location evidence="3">Lamellipodium</location>
    </subcellularLocation>
    <subcellularLocation>
        <location evidence="2">Cytoplasm</location>
    </subcellularLocation>
</comment>
<comment type="similarity">
    <text evidence="4">Belongs to the protein kinase superfamily. AGC Ser/Thr protein kinase family. DMPK subfamily.</text>
</comment>
<feature type="region of interest" description="Disordered" evidence="22">
    <location>
        <begin position="1538"/>
        <end position="1557"/>
    </location>
</feature>
<dbReference type="InterPro" id="IPR011993">
    <property type="entry name" value="PH-like_dom_sf"/>
</dbReference>
<evidence type="ECO:0000256" key="6">
    <source>
        <dbReference type="ARBA" id="ARBA00022490"/>
    </source>
</evidence>
<comment type="catalytic activity">
    <reaction evidence="18">
        <text>L-threonyl-[protein] + ATP = O-phospho-L-threonyl-[protein] + ADP + H(+)</text>
        <dbReference type="Rhea" id="RHEA:46608"/>
        <dbReference type="Rhea" id="RHEA-COMP:11060"/>
        <dbReference type="Rhea" id="RHEA-COMP:11605"/>
        <dbReference type="ChEBI" id="CHEBI:15378"/>
        <dbReference type="ChEBI" id="CHEBI:30013"/>
        <dbReference type="ChEBI" id="CHEBI:30616"/>
        <dbReference type="ChEBI" id="CHEBI:61977"/>
        <dbReference type="ChEBI" id="CHEBI:456216"/>
        <dbReference type="EC" id="2.7.11.1"/>
    </reaction>
</comment>
<dbReference type="GO" id="GO:0008270">
    <property type="term" value="F:zinc ion binding"/>
    <property type="evidence" value="ECO:0007669"/>
    <property type="project" value="UniProtKB-KW"/>
</dbReference>
<evidence type="ECO:0000256" key="2">
    <source>
        <dbReference type="ARBA" id="ARBA00004496"/>
    </source>
</evidence>
<dbReference type="InterPro" id="IPR000095">
    <property type="entry name" value="CRIB_dom"/>
</dbReference>
<feature type="coiled-coil region" evidence="21">
    <location>
        <begin position="879"/>
        <end position="927"/>
    </location>
</feature>
<dbReference type="EC" id="2.7.11.1" evidence="5"/>
<evidence type="ECO:0000259" key="25">
    <source>
        <dbReference type="PROSITE" id="PS50081"/>
    </source>
</evidence>
<comment type="cofactor">
    <cofactor evidence="1">
        <name>Mg(2+)</name>
        <dbReference type="ChEBI" id="CHEBI:18420"/>
    </cofactor>
</comment>
<dbReference type="GO" id="GO:0005856">
    <property type="term" value="C:cytoskeleton"/>
    <property type="evidence" value="ECO:0007669"/>
    <property type="project" value="TreeGrafter"/>
</dbReference>
<feature type="domain" description="CRIB" evidence="26">
    <location>
        <begin position="1561"/>
        <end position="1574"/>
    </location>
</feature>
<feature type="compositionally biased region" description="Polar residues" evidence="22">
    <location>
        <begin position="997"/>
        <end position="1009"/>
    </location>
</feature>
<dbReference type="CDD" id="cd01243">
    <property type="entry name" value="PH_MRCK"/>
    <property type="match status" value="1"/>
</dbReference>
<keyword evidence="30" id="KW-1185">Reference proteome</keyword>
<feature type="compositionally biased region" description="Basic and acidic residues" evidence="22">
    <location>
        <begin position="748"/>
        <end position="760"/>
    </location>
</feature>
<dbReference type="SUPFAM" id="SSF50729">
    <property type="entry name" value="PH domain-like"/>
    <property type="match status" value="1"/>
</dbReference>
<dbReference type="Pfam" id="PF00130">
    <property type="entry name" value="C1_1"/>
    <property type="match status" value="1"/>
</dbReference>
<evidence type="ECO:0000259" key="28">
    <source>
        <dbReference type="PROSITE" id="PS51285"/>
    </source>
</evidence>
<dbReference type="Proteomes" id="UP001497482">
    <property type="component" value="Chromosome 17"/>
</dbReference>
<dbReference type="InterPro" id="IPR002219">
    <property type="entry name" value="PKC_DAG/PE"/>
</dbReference>
<dbReference type="GO" id="GO:0005737">
    <property type="term" value="C:cytoplasm"/>
    <property type="evidence" value="ECO:0007669"/>
    <property type="project" value="UniProtKB-SubCell"/>
</dbReference>
<feature type="domain" description="CNH" evidence="27">
    <location>
        <begin position="1211"/>
        <end position="1487"/>
    </location>
</feature>
<dbReference type="SUPFAM" id="SSF56112">
    <property type="entry name" value="Protein kinase-like (PK-like)"/>
    <property type="match status" value="1"/>
</dbReference>
<reference evidence="29 30" key="1">
    <citation type="submission" date="2024-04" db="EMBL/GenBank/DDBJ databases">
        <authorList>
            <person name="Waldvogel A.-M."/>
            <person name="Schoenle A."/>
        </authorList>
    </citation>
    <scope>NUCLEOTIDE SEQUENCE [LARGE SCALE GENOMIC DNA]</scope>
</reference>
<feature type="binding site" evidence="20">
    <location>
        <position position="130"/>
    </location>
    <ligand>
        <name>ATP</name>
        <dbReference type="ChEBI" id="CHEBI:30616"/>
    </ligand>
</feature>
<comment type="catalytic activity">
    <reaction evidence="19">
        <text>L-seryl-[protein] + ATP = O-phospho-L-seryl-[protein] + ADP + H(+)</text>
        <dbReference type="Rhea" id="RHEA:17989"/>
        <dbReference type="Rhea" id="RHEA-COMP:9863"/>
        <dbReference type="Rhea" id="RHEA-COMP:11604"/>
        <dbReference type="ChEBI" id="CHEBI:15378"/>
        <dbReference type="ChEBI" id="CHEBI:29999"/>
        <dbReference type="ChEBI" id="CHEBI:30616"/>
        <dbReference type="ChEBI" id="CHEBI:83421"/>
        <dbReference type="ChEBI" id="CHEBI:456216"/>
        <dbReference type="EC" id="2.7.11.1"/>
    </reaction>
</comment>
<evidence type="ECO:0000313" key="29">
    <source>
        <dbReference type="EMBL" id="CAL1585682.1"/>
    </source>
</evidence>
<dbReference type="InterPro" id="IPR017441">
    <property type="entry name" value="Protein_kinase_ATP_BS"/>
</dbReference>
<dbReference type="PROSITE" id="PS00107">
    <property type="entry name" value="PROTEIN_KINASE_ATP"/>
    <property type="match status" value="1"/>
</dbReference>
<dbReference type="Gene3D" id="1.20.5.340">
    <property type="match status" value="1"/>
</dbReference>
<proteinExistence type="inferred from homology"/>
<keyword evidence="15 20" id="KW-0067">ATP-binding</keyword>
<evidence type="ECO:0000256" key="9">
    <source>
        <dbReference type="ARBA" id="ARBA00022679"/>
    </source>
</evidence>
<keyword evidence="13" id="KW-0418">Kinase</keyword>
<evidence type="ECO:0000256" key="12">
    <source>
        <dbReference type="ARBA" id="ARBA00022771"/>
    </source>
</evidence>
<dbReference type="Pfam" id="PF25346">
    <property type="entry name" value="PH_MRCK"/>
    <property type="match status" value="1"/>
</dbReference>
<keyword evidence="10" id="KW-0479">Metal-binding</keyword>
<dbReference type="Gene3D" id="1.10.510.10">
    <property type="entry name" value="Transferase(Phosphotransferase) domain 1"/>
    <property type="match status" value="1"/>
</dbReference>
<dbReference type="PROSITE" id="PS50081">
    <property type="entry name" value="ZF_DAG_PE_2"/>
    <property type="match status" value="1"/>
</dbReference>
<dbReference type="SMART" id="SM00109">
    <property type="entry name" value="C1"/>
    <property type="match status" value="1"/>
</dbReference>
<evidence type="ECO:0000256" key="20">
    <source>
        <dbReference type="PROSITE-ProRule" id="PRU10141"/>
    </source>
</evidence>
<dbReference type="InterPro" id="IPR014930">
    <property type="entry name" value="Myotonic_dystrophy_kinase_coil"/>
</dbReference>
<evidence type="ECO:0000256" key="8">
    <source>
        <dbReference type="ARBA" id="ARBA00022553"/>
    </source>
</evidence>
<evidence type="ECO:0000256" key="13">
    <source>
        <dbReference type="ARBA" id="ARBA00022777"/>
    </source>
</evidence>
<evidence type="ECO:0000259" key="24">
    <source>
        <dbReference type="PROSITE" id="PS50011"/>
    </source>
</evidence>
<sequence>MLTTNSKGHYGSEVNMSSQQEESAEQRLHLLSDLLCDLCDPGAQNTEEVLGVETLLDLLLCFCCECSTTPLRKERHVQEFLQQVAPFTDRLKRLRLHRDDFEILKVIGRGAFGEVAVVKLKNTEKVFAMKILNKWEMLKRAETACFKEERDVLVRGDSQWITTLHYAFQDDNYLYLVMDYYVGGDLLTLLSKFEDRLPEDMCRFYVAEMVLAINSVHERGYVHRDIKPDNVLLDVNGHIRLADFGSCLRMLKDGTVQSSVAVGTPDYISPEILQAMEAGRGRYGPECDWWSLGVCIYEMLYGETPFYAESLLETYGKIMNHQRLTFPAHISDVSDSARDLIQSLLCPRETRLGLRGIQDFRDHPFFTGIDWDQIRTRPGPYVPEVSSPTDTSNFDVDDETLKNPEVSAALTLNSFSGQQLPFVGFTYTCESGRGLSGRGSTAVKGEGLQSQGAELQQKIQTLEREKQELNAKLSEFSQPQTRAGTLSREKEIKKLNEEIERLKKKLSASDRLEKQLEEAVSQRQDESSASKLRTLEKQVKSLKQEKEEASKQLQEALERLRSQHKELREAHRLRKQAVTEFSDLSETMDQQRTMEKKLNRTIRDQGEQIKDQEERNRDQAQKIQLLQRASEENRRSEARIQELEALLDSEKKLRHSEEFSRELQSSKIQGAELTELLRLKAELDHALTNQDELQRRDSAHCAEIKELRFQLQQSENTTLSANQELRSLRERLERANQDSDQEEALSSLKEKHEKEKRELREENLKLTSESDKLCSLVDRLTDQTRELEAELQEATCKKESVSHWEAQISEIIQWVSDEKDARGYLQALASKMTEELDTLKRDGNKTSQDPLWKLRRSQKLDMSMRLELQSALDSEIKAKQVLLEELRRVKGHCNRLESKVKDLEQNNKQTQDQLQSLQQELDQNRSSGLQLDFQDSIFEYFNTSPVGPDLSFKPSDLDSSPKETTPPSPASPEQQEVTSPPVRPAPPVPDHAPLQPRSHQLSLKTFSSPPHCSHCSALVIGLTRQGYGCEVCSFVCHVTCRDNAPQICPIPTEHRPVGVDLQRGIGTAYKGYVRVPKPSGVKRGWQRVWAVVSDARLFFYDVPEAKSTQPGNSASMVLDLRDEFFSVCSVLQSDVIHAPRKDVPCIFKVQVGSPESGLGPVSVLVLVDSEQEQRKWLKVLESLHVLLKQNQMIHRPVQRPLEVYDPSLPMIKSTLSAAILDKERVVLGTEDALFVVELSRDVIVRAADAKRVHQVELVPQENLVVLVCGRTKQVHLQSWSELDGSESGFDIKLTETKNCQAMTTGTTGSRPTGMSCLVTAVKQKVQFFELSRSKPYYRLLWAVQAPGHVQWLGLVLDRVCVGFPGGFALLALQGESSPVSLVWPQDPSMVFLSQTPLDAMHAAALVQSDEILLCFSHTGIYVTHQGKRSRARELMWAATPTAFCSSSAHLTVYSEYGVDIYDLHTSDWIQTIPVRKLRPLNTDGSLNLINSDPHRLIYLQKTEGGVWGEGDLLLPGVTESSRKLMVRTRSKRKFLFKLPEEERQQQRRDMLRDPDLRSKMISGPMNFNHISHMGPGDGMQILKDLPLSVSPQEQEPMLRSRPVSIASRRSKQHRTSDLGGGVSSRLELDPDLEDSDSVKLSSTSSNPSSPPSPELDLDLNLTHFT</sequence>
<dbReference type="EMBL" id="OZ035839">
    <property type="protein sequence ID" value="CAL1585682.1"/>
    <property type="molecule type" value="Genomic_DNA"/>
</dbReference>
<feature type="domain" description="Protein kinase" evidence="24">
    <location>
        <begin position="101"/>
        <end position="366"/>
    </location>
</feature>
<evidence type="ECO:0000256" key="3">
    <source>
        <dbReference type="ARBA" id="ARBA00004510"/>
    </source>
</evidence>
<evidence type="ECO:0000256" key="4">
    <source>
        <dbReference type="ARBA" id="ARBA00005719"/>
    </source>
</evidence>
<evidence type="ECO:0000256" key="10">
    <source>
        <dbReference type="ARBA" id="ARBA00022723"/>
    </source>
</evidence>
<keyword evidence="8" id="KW-0597">Phosphoprotein</keyword>
<dbReference type="PROSITE" id="PS50011">
    <property type="entry name" value="PROTEIN_KINASE_DOM"/>
    <property type="match status" value="1"/>
</dbReference>
<feature type="domain" description="Phorbol-ester/DAG-type" evidence="25">
    <location>
        <begin position="998"/>
        <end position="1048"/>
    </location>
</feature>
<dbReference type="InterPro" id="IPR000719">
    <property type="entry name" value="Prot_kinase_dom"/>
</dbReference>
<dbReference type="PANTHER" id="PTHR22988">
    <property type="entry name" value="MYOTONIC DYSTROPHY S/T KINASE-RELATED"/>
    <property type="match status" value="1"/>
</dbReference>
<organism evidence="29 30">
    <name type="scientific">Knipowitschia caucasica</name>
    <name type="common">Caucasian dwarf goby</name>
    <name type="synonym">Pomatoschistus caucasicus</name>
    <dbReference type="NCBI Taxonomy" id="637954"/>
    <lineage>
        <taxon>Eukaryota</taxon>
        <taxon>Metazoa</taxon>
        <taxon>Chordata</taxon>
        <taxon>Craniata</taxon>
        <taxon>Vertebrata</taxon>
        <taxon>Euteleostomi</taxon>
        <taxon>Actinopterygii</taxon>
        <taxon>Neopterygii</taxon>
        <taxon>Teleostei</taxon>
        <taxon>Neoteleostei</taxon>
        <taxon>Acanthomorphata</taxon>
        <taxon>Gobiaria</taxon>
        <taxon>Gobiiformes</taxon>
        <taxon>Gobioidei</taxon>
        <taxon>Gobiidae</taxon>
        <taxon>Gobiinae</taxon>
        <taxon>Knipowitschia</taxon>
    </lineage>
</organism>
<keyword evidence="6" id="KW-0963">Cytoplasm</keyword>
<feature type="region of interest" description="Disordered" evidence="22">
    <location>
        <begin position="733"/>
        <end position="760"/>
    </location>
</feature>
<evidence type="ECO:0000256" key="15">
    <source>
        <dbReference type="ARBA" id="ARBA00022840"/>
    </source>
</evidence>
<accession>A0AAV2KBY3</accession>
<evidence type="ECO:0000256" key="16">
    <source>
        <dbReference type="ARBA" id="ARBA00023054"/>
    </source>
</evidence>
<evidence type="ECO:0000256" key="11">
    <source>
        <dbReference type="ARBA" id="ARBA00022741"/>
    </source>
</evidence>
<keyword evidence="14" id="KW-0862">Zinc</keyword>
<dbReference type="InterPro" id="IPR011009">
    <property type="entry name" value="Kinase-like_dom_sf"/>
</dbReference>
<dbReference type="Pfam" id="PF00433">
    <property type="entry name" value="Pkinase_C"/>
    <property type="match status" value="1"/>
</dbReference>
<dbReference type="Pfam" id="PF15796">
    <property type="entry name" value="KELK"/>
    <property type="match status" value="1"/>
</dbReference>
<protein>
    <recommendedName>
        <fullName evidence="5">non-specific serine/threonine protein kinase</fullName>
        <ecNumber evidence="5">2.7.11.1</ecNumber>
    </recommendedName>
</protein>
<dbReference type="CDD" id="cd00132">
    <property type="entry name" value="CRIB"/>
    <property type="match status" value="1"/>
</dbReference>
<dbReference type="PROSITE" id="PS50108">
    <property type="entry name" value="CRIB"/>
    <property type="match status" value="1"/>
</dbReference>
<dbReference type="PANTHER" id="PTHR22988:SF79">
    <property type="entry name" value="LOW QUALITY PROTEIN: MYOTONIN-PROTEIN KINASE"/>
    <property type="match status" value="1"/>
</dbReference>
<dbReference type="InterPro" id="IPR001849">
    <property type="entry name" value="PH_domain"/>
</dbReference>
<dbReference type="InterPro" id="IPR057529">
    <property type="entry name" value="MRCK/ROCK_PH"/>
</dbReference>
<dbReference type="SMART" id="SM00036">
    <property type="entry name" value="CNH"/>
    <property type="match status" value="1"/>
</dbReference>
<dbReference type="SUPFAM" id="SSF57889">
    <property type="entry name" value="Cysteine-rich domain"/>
    <property type="match status" value="1"/>
</dbReference>
<dbReference type="SMART" id="SM00133">
    <property type="entry name" value="S_TK_X"/>
    <property type="match status" value="1"/>
</dbReference>
<dbReference type="InterPro" id="IPR000961">
    <property type="entry name" value="AGC-kinase_C"/>
</dbReference>
<feature type="domain" description="AGC-kinase C-terminal" evidence="28">
    <location>
        <begin position="367"/>
        <end position="437"/>
    </location>
</feature>
<dbReference type="PROSITE" id="PS51285">
    <property type="entry name" value="AGC_KINASE_CTER"/>
    <property type="match status" value="1"/>
</dbReference>
<evidence type="ECO:0000256" key="5">
    <source>
        <dbReference type="ARBA" id="ARBA00012513"/>
    </source>
</evidence>
<dbReference type="FunFam" id="1.10.510.10:FF:000014">
    <property type="entry name" value="Non-specific serine/threonine protein kinase"/>
    <property type="match status" value="1"/>
</dbReference>
<keyword evidence="11 20" id="KW-0547">Nucleotide-binding</keyword>
<dbReference type="GO" id="GO:0005524">
    <property type="term" value="F:ATP binding"/>
    <property type="evidence" value="ECO:0007669"/>
    <property type="project" value="UniProtKB-UniRule"/>
</dbReference>
<dbReference type="GO" id="GO:0004674">
    <property type="term" value="F:protein serine/threonine kinase activity"/>
    <property type="evidence" value="ECO:0007669"/>
    <property type="project" value="UniProtKB-KW"/>
</dbReference>
<dbReference type="FunFam" id="3.30.200.20:FF:001209">
    <property type="entry name" value="Serine/threonine-protein kinase MRCK beta"/>
    <property type="match status" value="1"/>
</dbReference>
<gene>
    <name evidence="29" type="ORF">KC01_LOCUS15881</name>
</gene>
<evidence type="ECO:0000256" key="17">
    <source>
        <dbReference type="ARBA" id="ARBA00023273"/>
    </source>
</evidence>
<dbReference type="SMART" id="SM00220">
    <property type="entry name" value="S_TKc"/>
    <property type="match status" value="1"/>
</dbReference>
<dbReference type="GO" id="GO:0030027">
    <property type="term" value="C:lamellipodium"/>
    <property type="evidence" value="ECO:0007669"/>
    <property type="project" value="UniProtKB-SubCell"/>
</dbReference>
<dbReference type="InterPro" id="IPR001180">
    <property type="entry name" value="CNH_dom"/>
</dbReference>
<evidence type="ECO:0000256" key="14">
    <source>
        <dbReference type="ARBA" id="ARBA00022833"/>
    </source>
</evidence>
<dbReference type="SMART" id="SM00285">
    <property type="entry name" value="PBD"/>
    <property type="match status" value="1"/>
</dbReference>
<evidence type="ECO:0000259" key="26">
    <source>
        <dbReference type="PROSITE" id="PS50108"/>
    </source>
</evidence>
<dbReference type="InterPro" id="IPR031597">
    <property type="entry name" value="KELK"/>
</dbReference>
<dbReference type="Pfam" id="PF00780">
    <property type="entry name" value="CNH"/>
    <property type="match status" value="1"/>
</dbReference>